<name>A0A1Y1WTG2_9FUNG</name>
<dbReference type="Proteomes" id="UP000193498">
    <property type="component" value="Unassembled WGS sequence"/>
</dbReference>
<feature type="signal peptide" evidence="2">
    <location>
        <begin position="1"/>
        <end position="23"/>
    </location>
</feature>
<dbReference type="InParanoid" id="A0A1Y1WTG2"/>
<dbReference type="EMBL" id="MCFE01000940">
    <property type="protein sequence ID" value="ORX76434.1"/>
    <property type="molecule type" value="Genomic_DNA"/>
</dbReference>
<gene>
    <name evidence="3" type="ORF">K493DRAFT_309030</name>
</gene>
<dbReference type="AlphaFoldDB" id="A0A1Y1WTG2"/>
<feature type="transmembrane region" description="Helical" evidence="1">
    <location>
        <begin position="74"/>
        <end position="98"/>
    </location>
</feature>
<organism evidence="3 4">
    <name type="scientific">Basidiobolus meristosporus CBS 931.73</name>
    <dbReference type="NCBI Taxonomy" id="1314790"/>
    <lineage>
        <taxon>Eukaryota</taxon>
        <taxon>Fungi</taxon>
        <taxon>Fungi incertae sedis</taxon>
        <taxon>Zoopagomycota</taxon>
        <taxon>Entomophthoromycotina</taxon>
        <taxon>Basidiobolomycetes</taxon>
        <taxon>Basidiobolales</taxon>
        <taxon>Basidiobolaceae</taxon>
        <taxon>Basidiobolus</taxon>
    </lineage>
</organism>
<keyword evidence="4" id="KW-1185">Reference proteome</keyword>
<protein>
    <submittedName>
        <fullName evidence="3">Uncharacterized protein</fullName>
    </submittedName>
</protein>
<sequence>MVFPSRDQIYILLSLVFAAPILASEHQHILEVNIEGTPMVFTLTEKDIAYNDLIHPGKIPSIISDPRENVRLGLLGFFLITLFCIFSMLACCCIRVYLHWSRVKYDNGQLIGDEFLVRFEEATSVGIEDPVPPYAGASYFTLTDWAVEAISNSLYTRQLAPGSTQSSLMFRQPDAGYTEEPNLPYDLPPPPLYEEVVAELIVIDIE</sequence>
<comment type="caution">
    <text evidence="3">The sequence shown here is derived from an EMBL/GenBank/DDBJ whole genome shotgun (WGS) entry which is preliminary data.</text>
</comment>
<proteinExistence type="predicted"/>
<evidence type="ECO:0000256" key="2">
    <source>
        <dbReference type="SAM" id="SignalP"/>
    </source>
</evidence>
<evidence type="ECO:0000256" key="1">
    <source>
        <dbReference type="SAM" id="Phobius"/>
    </source>
</evidence>
<accession>A0A1Y1WTG2</accession>
<keyword evidence="1" id="KW-1133">Transmembrane helix</keyword>
<evidence type="ECO:0000313" key="4">
    <source>
        <dbReference type="Proteomes" id="UP000193498"/>
    </source>
</evidence>
<keyword evidence="2" id="KW-0732">Signal</keyword>
<evidence type="ECO:0000313" key="3">
    <source>
        <dbReference type="EMBL" id="ORX76434.1"/>
    </source>
</evidence>
<feature type="chain" id="PRO_5013344993" evidence="2">
    <location>
        <begin position="24"/>
        <end position="206"/>
    </location>
</feature>
<keyword evidence="1" id="KW-0472">Membrane</keyword>
<keyword evidence="1" id="KW-0812">Transmembrane</keyword>
<reference evidence="3 4" key="1">
    <citation type="submission" date="2016-07" db="EMBL/GenBank/DDBJ databases">
        <title>Pervasive Adenine N6-methylation of Active Genes in Fungi.</title>
        <authorList>
            <consortium name="DOE Joint Genome Institute"/>
            <person name="Mondo S.J."/>
            <person name="Dannebaum R.O."/>
            <person name="Kuo R.C."/>
            <person name="Labutti K."/>
            <person name="Haridas S."/>
            <person name="Kuo A."/>
            <person name="Salamov A."/>
            <person name="Ahrendt S.R."/>
            <person name="Lipzen A."/>
            <person name="Sullivan W."/>
            <person name="Andreopoulos W.B."/>
            <person name="Clum A."/>
            <person name="Lindquist E."/>
            <person name="Daum C."/>
            <person name="Ramamoorthy G.K."/>
            <person name="Gryganskyi A."/>
            <person name="Culley D."/>
            <person name="Magnuson J.K."/>
            <person name="James T.Y."/>
            <person name="O'Malley M.A."/>
            <person name="Stajich J.E."/>
            <person name="Spatafora J.W."/>
            <person name="Visel A."/>
            <person name="Grigoriev I.V."/>
        </authorList>
    </citation>
    <scope>NUCLEOTIDE SEQUENCE [LARGE SCALE GENOMIC DNA]</scope>
    <source>
        <strain evidence="3 4">CBS 931.73</strain>
    </source>
</reference>